<dbReference type="SUPFAM" id="SSF52218">
    <property type="entry name" value="Flavoproteins"/>
    <property type="match status" value="1"/>
</dbReference>
<evidence type="ECO:0000259" key="1">
    <source>
        <dbReference type="Pfam" id="PF12682"/>
    </source>
</evidence>
<proteinExistence type="predicted"/>
<organism evidence="2 3">
    <name type="scientific">Lactobacillus crispatus</name>
    <dbReference type="NCBI Taxonomy" id="47770"/>
    <lineage>
        <taxon>Bacteria</taxon>
        <taxon>Bacillati</taxon>
        <taxon>Bacillota</taxon>
        <taxon>Bacilli</taxon>
        <taxon>Lactobacillales</taxon>
        <taxon>Lactobacillaceae</taxon>
        <taxon>Lactobacillus</taxon>
    </lineage>
</organism>
<sequence>MTNTLVAYYSLTGNTKKIANEISKVIGSNLFEITVAADTFPNGMFETADVAKEQRKTGNLPSLTSHIPEMSSYDKIIVAGPNWSGAVATPVVSFLKDIQGFAEQIISINTSVGQNDNLYNEDFREQANDLNVVLTVNNDAEKAIDYLK</sequence>
<gene>
    <name evidence="2" type="ORF">GTO85_07120</name>
</gene>
<dbReference type="Pfam" id="PF12682">
    <property type="entry name" value="Flavodoxin_4"/>
    <property type="match status" value="1"/>
</dbReference>
<evidence type="ECO:0000313" key="2">
    <source>
        <dbReference type="EMBL" id="QLL74136.1"/>
    </source>
</evidence>
<dbReference type="Proteomes" id="UP000510660">
    <property type="component" value="Chromosome"/>
</dbReference>
<feature type="domain" description="Flavodoxin-like" evidence="1">
    <location>
        <begin position="4"/>
        <end position="131"/>
    </location>
</feature>
<dbReference type="RefSeq" id="WP_180860152.1">
    <property type="nucleotide sequence ID" value="NZ_CP047415.1"/>
</dbReference>
<evidence type="ECO:0000313" key="3">
    <source>
        <dbReference type="Proteomes" id="UP000510660"/>
    </source>
</evidence>
<dbReference type="PANTHER" id="PTHR39201:SF1">
    <property type="entry name" value="FLAVODOXIN-LIKE DOMAIN-CONTAINING PROTEIN"/>
    <property type="match status" value="1"/>
</dbReference>
<dbReference type="InterPro" id="IPR008254">
    <property type="entry name" value="Flavodoxin/NO_synth"/>
</dbReference>
<dbReference type="GO" id="GO:0016651">
    <property type="term" value="F:oxidoreductase activity, acting on NAD(P)H"/>
    <property type="evidence" value="ECO:0007669"/>
    <property type="project" value="UniProtKB-ARBA"/>
</dbReference>
<dbReference type="PANTHER" id="PTHR39201">
    <property type="entry name" value="EXPORTED PROTEIN-RELATED"/>
    <property type="match status" value="1"/>
</dbReference>
<protein>
    <submittedName>
        <fullName evidence="2">Flavodoxin</fullName>
    </submittedName>
</protein>
<reference evidence="2 3" key="1">
    <citation type="submission" date="2020-01" db="EMBL/GenBank/DDBJ databases">
        <title>Complete and circular genome sequences of six lactobacillus isolates from horses.</title>
        <authorList>
            <person name="Hassan H.M."/>
        </authorList>
    </citation>
    <scope>NUCLEOTIDE SEQUENCE [LARGE SCALE GENOMIC DNA]</scope>
    <source>
        <strain evidence="2 3">1D</strain>
    </source>
</reference>
<accession>A0A7H9E977</accession>
<dbReference type="AlphaFoldDB" id="A0A7H9E977"/>
<dbReference type="Gene3D" id="3.40.50.360">
    <property type="match status" value="1"/>
</dbReference>
<dbReference type="GO" id="GO:0010181">
    <property type="term" value="F:FMN binding"/>
    <property type="evidence" value="ECO:0007669"/>
    <property type="project" value="InterPro"/>
</dbReference>
<dbReference type="EMBL" id="CP047415">
    <property type="protein sequence ID" value="QLL74136.1"/>
    <property type="molecule type" value="Genomic_DNA"/>
</dbReference>
<name>A0A7H9E977_9LACO</name>
<dbReference type="InterPro" id="IPR029039">
    <property type="entry name" value="Flavoprotein-like_sf"/>
</dbReference>